<feature type="region of interest" description="Disordered" evidence="5">
    <location>
        <begin position="228"/>
        <end position="318"/>
    </location>
</feature>
<evidence type="ECO:0000256" key="5">
    <source>
        <dbReference type="SAM" id="MobiDB-lite"/>
    </source>
</evidence>
<feature type="domain" description="AAA+ ATPase" evidence="6">
    <location>
        <begin position="393"/>
        <end position="536"/>
    </location>
</feature>
<dbReference type="PANTHER" id="PTHR10763:SF26">
    <property type="entry name" value="CELL DIVISION CONTROL PROTEIN 6 HOMOLOG"/>
    <property type="match status" value="1"/>
</dbReference>
<evidence type="ECO:0000256" key="1">
    <source>
        <dbReference type="ARBA" id="ARBA00006184"/>
    </source>
</evidence>
<evidence type="ECO:0000256" key="2">
    <source>
        <dbReference type="ARBA" id="ARBA00022618"/>
    </source>
</evidence>
<dbReference type="CDD" id="cd00009">
    <property type="entry name" value="AAA"/>
    <property type="match status" value="1"/>
</dbReference>
<feature type="domain" description="Cdc6 C-terminal" evidence="7">
    <location>
        <begin position="662"/>
        <end position="742"/>
    </location>
</feature>
<dbReference type="InterPro" id="IPR004843">
    <property type="entry name" value="Calcineurin-like_PHP"/>
</dbReference>
<gene>
    <name evidence="8" type="ORF">DBV15_06673</name>
</gene>
<feature type="compositionally biased region" description="Basic and acidic residues" evidence="5">
    <location>
        <begin position="240"/>
        <end position="255"/>
    </location>
</feature>
<evidence type="ECO:0000313" key="8">
    <source>
        <dbReference type="EMBL" id="TGZ49009.1"/>
    </source>
</evidence>
<evidence type="ECO:0000256" key="3">
    <source>
        <dbReference type="ARBA" id="ARBA00022705"/>
    </source>
</evidence>
<sequence length="1142" mass="130790">MQKNSVYLNPGLSNPSSPSLQFWVSVQSDTSSACKPCVRRWPKRSCASTNFPTRQRCSPPVARLEPVPLVASSFSSLPSFPTVLENLLVSLSREYRKTGGNVPGDETKTRILSCRSWMYLIKQDLQDVQNALGARNVSIEDSSPRDSQICQERSSNGETSQGLRIPARSLLVEFRTMSGTQTTISFPVRKKCGFYGRKEEVKEDFTNATARDTPSRYIPAVKKIVTLTSSESESDSDIENTTKKPEVYRDRRTEDAGNTPRRRNCHEYDRRVENAGNTPRRRKWDESDEHTPSPPKQRRDKPHLQSPLTPSTLLNKLVLKSPEKESKLTPKKLFDSYFSEEESELTSKLVLGSNRYQNARKSLHSSITEDLPGREEELTRLQKYLLEHLDQETSGSLYISGPPGTGKTACLFKIMQQSDVRSKFKVVYINCTSMKSATAIYAKIIQELCIPSSTKSRKNSKAVIEKYLTSKHKTLLLVLDEIDQLESRKQSVLYSIFEWPSIPDSKLILVGIANALDLTDRILPRLQARCELKPALMHFAPYSKQQISDIISARLNEANAVNIFTPSAIQFLAGKVAAISGDIRRALDISRRVIELAESHQVAQVLRPTNDNDTNIETSKKETIEKPVDLKEVVTVLNGVYGGTQNLNEEQDTFPLQQKLLICSLLLILNKGKNKDVTVGRLYEVYRKVCKKRNISAVDNSDFVNMCSLIETRGILRVVGKKEARLCKVNLQWDQEELDTALQDKQMMANIINDTKISRMYLKTVKTLLPRTLFNMSLGLVFVLFFCEYLIYYVVLIQCEWPTLDPRKEDPALRGEATDRPVRAMFIADTHLLGSREGHWFDKLRREWQMYRAFQTMMTLHRPDVVFVLGDVFDEGQWCGSMEFEYYIKRFHSLFHVPQDTHIYVVAGNHDMGFHYAITPYRNQRFIHGLKSPSVRRLSLRDNHFVLINSMALEGDGCFLCRPTEIAVNKIAKDLKCARKIGNDCRNASAISRYSRPILLQHYPMYRESDEMCNELDQAPQELKAIKFRERWECLSKEASEQLLDILNPRLIVDGHTHHGCRRIHRDDVLEFTIPSFSWRNKVNPSLLMGTFTPSNYSVSKCYMPMESTVITIYRCSLPCMLIYLIIKLRPRRHAYSRLKMP</sequence>
<comment type="caution">
    <text evidence="8">The sequence shown here is derived from an EMBL/GenBank/DDBJ whole genome shotgun (WGS) entry which is preliminary data.</text>
</comment>
<dbReference type="InterPro" id="IPR015163">
    <property type="entry name" value="Cdc6_C"/>
</dbReference>
<dbReference type="Gene3D" id="1.10.8.60">
    <property type="match status" value="1"/>
</dbReference>
<dbReference type="InterPro" id="IPR050311">
    <property type="entry name" value="ORC1/CDC6"/>
</dbReference>
<feature type="region of interest" description="Disordered" evidence="5">
    <location>
        <begin position="136"/>
        <end position="162"/>
    </location>
</feature>
<dbReference type="SMART" id="SM01074">
    <property type="entry name" value="Cdc6_C"/>
    <property type="match status" value="1"/>
</dbReference>
<dbReference type="InterPro" id="IPR036388">
    <property type="entry name" value="WH-like_DNA-bd_sf"/>
</dbReference>
<dbReference type="GO" id="GO:0006270">
    <property type="term" value="P:DNA replication initiation"/>
    <property type="evidence" value="ECO:0007669"/>
    <property type="project" value="TreeGrafter"/>
</dbReference>
<dbReference type="GO" id="GO:0005634">
    <property type="term" value="C:nucleus"/>
    <property type="evidence" value="ECO:0007669"/>
    <property type="project" value="TreeGrafter"/>
</dbReference>
<dbReference type="Pfam" id="PF13401">
    <property type="entry name" value="AAA_22"/>
    <property type="match status" value="1"/>
</dbReference>
<evidence type="ECO:0000259" key="7">
    <source>
        <dbReference type="SMART" id="SM01074"/>
    </source>
</evidence>
<evidence type="ECO:0000259" key="6">
    <source>
        <dbReference type="SMART" id="SM00382"/>
    </source>
</evidence>
<dbReference type="FunFam" id="3.40.50.300:FF:000547">
    <property type="entry name" value="Cell division control protein"/>
    <property type="match status" value="1"/>
</dbReference>
<proteinExistence type="inferred from homology"/>
<dbReference type="InterPro" id="IPR003593">
    <property type="entry name" value="AAA+_ATPase"/>
</dbReference>
<dbReference type="Gene3D" id="1.10.10.10">
    <property type="entry name" value="Winged helix-like DNA-binding domain superfamily/Winged helix DNA-binding domain"/>
    <property type="match status" value="1"/>
</dbReference>
<dbReference type="Pfam" id="PF09079">
    <property type="entry name" value="WHD_Cdc6"/>
    <property type="match status" value="1"/>
</dbReference>
<dbReference type="AlphaFoldDB" id="A0A4S2KLY2"/>
<dbReference type="Proteomes" id="UP000310200">
    <property type="component" value="Unassembled WGS sequence"/>
</dbReference>
<dbReference type="GO" id="GO:0033314">
    <property type="term" value="P:mitotic DNA replication checkpoint signaling"/>
    <property type="evidence" value="ECO:0007669"/>
    <property type="project" value="TreeGrafter"/>
</dbReference>
<dbReference type="EMBL" id="QBLH01002272">
    <property type="protein sequence ID" value="TGZ49009.1"/>
    <property type="molecule type" value="Genomic_DNA"/>
</dbReference>
<dbReference type="SUPFAM" id="SSF56300">
    <property type="entry name" value="Metallo-dependent phosphatases"/>
    <property type="match status" value="1"/>
</dbReference>
<protein>
    <submittedName>
        <fullName evidence="8">Cell division control protein</fullName>
    </submittedName>
</protein>
<feature type="compositionally biased region" description="Polar residues" evidence="5">
    <location>
        <begin position="139"/>
        <end position="162"/>
    </location>
</feature>
<organism evidence="8 9">
    <name type="scientific">Temnothorax longispinosus</name>
    <dbReference type="NCBI Taxonomy" id="300112"/>
    <lineage>
        <taxon>Eukaryota</taxon>
        <taxon>Metazoa</taxon>
        <taxon>Ecdysozoa</taxon>
        <taxon>Arthropoda</taxon>
        <taxon>Hexapoda</taxon>
        <taxon>Insecta</taxon>
        <taxon>Pterygota</taxon>
        <taxon>Neoptera</taxon>
        <taxon>Endopterygota</taxon>
        <taxon>Hymenoptera</taxon>
        <taxon>Apocrita</taxon>
        <taxon>Aculeata</taxon>
        <taxon>Formicoidea</taxon>
        <taxon>Formicidae</taxon>
        <taxon>Myrmicinae</taxon>
        <taxon>Temnothorax</taxon>
    </lineage>
</organism>
<keyword evidence="2 8" id="KW-0132">Cell division</keyword>
<dbReference type="SUPFAM" id="SSF46785">
    <property type="entry name" value="Winged helix' DNA-binding domain"/>
    <property type="match status" value="1"/>
</dbReference>
<name>A0A4S2KLY2_9HYME</name>
<dbReference type="GO" id="GO:0003688">
    <property type="term" value="F:DNA replication origin binding"/>
    <property type="evidence" value="ECO:0007669"/>
    <property type="project" value="TreeGrafter"/>
</dbReference>
<dbReference type="PANTHER" id="PTHR10763">
    <property type="entry name" value="CELL DIVISION CONTROL PROTEIN 6-RELATED"/>
    <property type="match status" value="1"/>
</dbReference>
<dbReference type="FunFam" id="1.10.10.10:FF:000265">
    <property type="entry name" value="Cell division control protein"/>
    <property type="match status" value="1"/>
</dbReference>
<dbReference type="InterPro" id="IPR027417">
    <property type="entry name" value="P-loop_NTPase"/>
</dbReference>
<dbReference type="SMART" id="SM00382">
    <property type="entry name" value="AAA"/>
    <property type="match status" value="1"/>
</dbReference>
<evidence type="ECO:0000313" key="9">
    <source>
        <dbReference type="Proteomes" id="UP000310200"/>
    </source>
</evidence>
<dbReference type="InterPro" id="IPR049945">
    <property type="entry name" value="AAA_22"/>
</dbReference>
<dbReference type="InterPro" id="IPR036390">
    <property type="entry name" value="WH_DNA-bd_sf"/>
</dbReference>
<keyword evidence="4" id="KW-0131">Cell cycle</keyword>
<dbReference type="InterPro" id="IPR029052">
    <property type="entry name" value="Metallo-depent_PP-like"/>
</dbReference>
<keyword evidence="3" id="KW-0235">DNA replication</keyword>
<dbReference type="Pfam" id="PF22606">
    <property type="entry name" value="Cdc6-ORC-like_ATPase_lid"/>
    <property type="match status" value="1"/>
</dbReference>
<comment type="similarity">
    <text evidence="1">Belongs to the CDC6/cdc18 family.</text>
</comment>
<evidence type="ECO:0000256" key="4">
    <source>
        <dbReference type="ARBA" id="ARBA00023306"/>
    </source>
</evidence>
<dbReference type="Gene3D" id="3.60.21.10">
    <property type="match status" value="1"/>
</dbReference>
<dbReference type="Gene3D" id="3.40.50.300">
    <property type="entry name" value="P-loop containing nucleotide triphosphate hydrolases"/>
    <property type="match status" value="1"/>
</dbReference>
<dbReference type="SUPFAM" id="SSF52540">
    <property type="entry name" value="P-loop containing nucleoside triphosphate hydrolases"/>
    <property type="match status" value="1"/>
</dbReference>
<dbReference type="Pfam" id="PF00149">
    <property type="entry name" value="Metallophos"/>
    <property type="match status" value="1"/>
</dbReference>
<reference evidence="8 9" key="1">
    <citation type="journal article" date="2019" name="Philos. Trans. R. Soc. Lond., B, Biol. Sci.">
        <title>Ant behaviour and brain gene expression of defending hosts depend on the ecological success of the intruding social parasite.</title>
        <authorList>
            <person name="Kaur R."/>
            <person name="Stoldt M."/>
            <person name="Jongepier E."/>
            <person name="Feldmeyer B."/>
            <person name="Menzel F."/>
            <person name="Bornberg-Bauer E."/>
            <person name="Foitzik S."/>
        </authorList>
    </citation>
    <scope>NUCLEOTIDE SEQUENCE [LARGE SCALE GENOMIC DNA]</scope>
    <source>
        <tissue evidence="8">Whole body</tissue>
    </source>
</reference>
<dbReference type="GO" id="GO:0051301">
    <property type="term" value="P:cell division"/>
    <property type="evidence" value="ECO:0007669"/>
    <property type="project" value="UniProtKB-KW"/>
</dbReference>
<accession>A0A4S2KLY2</accession>
<dbReference type="STRING" id="300112.A0A4S2KLY2"/>
<dbReference type="GO" id="GO:0016887">
    <property type="term" value="F:ATP hydrolysis activity"/>
    <property type="evidence" value="ECO:0007669"/>
    <property type="project" value="InterPro"/>
</dbReference>
<keyword evidence="9" id="KW-1185">Reference proteome</keyword>
<dbReference type="InterPro" id="IPR054425">
    <property type="entry name" value="Cdc6_ORC1-like_ATPase_lid"/>
</dbReference>